<dbReference type="InterPro" id="IPR016166">
    <property type="entry name" value="FAD-bd_PCMH"/>
</dbReference>
<evidence type="ECO:0000256" key="14">
    <source>
        <dbReference type="ARBA" id="ARBA00023002"/>
    </source>
</evidence>
<dbReference type="GO" id="GO:0071555">
    <property type="term" value="P:cell wall organization"/>
    <property type="evidence" value="ECO:0007669"/>
    <property type="project" value="UniProtKB-KW"/>
</dbReference>
<dbReference type="OrthoDB" id="9804753at2"/>
<organism evidence="21 22">
    <name type="scientific">Parapedobacter koreensis</name>
    <dbReference type="NCBI Taxonomy" id="332977"/>
    <lineage>
        <taxon>Bacteria</taxon>
        <taxon>Pseudomonadati</taxon>
        <taxon>Bacteroidota</taxon>
        <taxon>Sphingobacteriia</taxon>
        <taxon>Sphingobacteriales</taxon>
        <taxon>Sphingobacteriaceae</taxon>
        <taxon>Parapedobacter</taxon>
    </lineage>
</organism>
<sequence length="340" mass="37729">MELSVKEHFSLKHYNTFGVVAFARQFVEIHTEEELAFLFSRDIVRQPILVLGGGSNMLFTKDFEGLVIKMNIQGISHVISETTATVVAGAGVVWNDLVSYCVDRQFSGLENMALIPGTVGAAPVQNIGAYGVELKDVFVSCRAFDTLRRKISTFDKTACKFSYRESIFKNEEKGRYIITSVTLQLPLKPTINTSYGAINAELSARNITQPTIKDIAEVVSAIRTDKLPDPSTIGNAGSFFKNPIVSVQYLKQLQSTLPDTNFVYYPVDEGRVKMGAGWLIEQCGWKGKKVGDAGTWKNQALVLVNHKNASGTEVYNLSEQIIQDVKERFGITLEREVNII</sequence>
<dbReference type="Pfam" id="PF01565">
    <property type="entry name" value="FAD_binding_4"/>
    <property type="match status" value="1"/>
</dbReference>
<dbReference type="GO" id="GO:0051301">
    <property type="term" value="P:cell division"/>
    <property type="evidence" value="ECO:0007669"/>
    <property type="project" value="UniProtKB-KW"/>
</dbReference>
<evidence type="ECO:0000256" key="9">
    <source>
        <dbReference type="ARBA" id="ARBA00022630"/>
    </source>
</evidence>
<dbReference type="RefSeq" id="WP_143053979.1">
    <property type="nucleotide sequence ID" value="NZ_FNZR01000013.1"/>
</dbReference>
<evidence type="ECO:0000256" key="16">
    <source>
        <dbReference type="ARBA" id="ARBA00023316"/>
    </source>
</evidence>
<dbReference type="Gene3D" id="3.30.465.10">
    <property type="match status" value="1"/>
</dbReference>
<comment type="subcellular location">
    <subcellularLocation>
        <location evidence="3 19">Cytoplasm</location>
    </subcellularLocation>
</comment>
<evidence type="ECO:0000256" key="18">
    <source>
        <dbReference type="ARBA" id="ARBA00048914"/>
    </source>
</evidence>
<dbReference type="InterPro" id="IPR011601">
    <property type="entry name" value="MurB_C"/>
</dbReference>
<feature type="domain" description="FAD-binding PCMH-type" evidence="20">
    <location>
        <begin position="19"/>
        <end position="188"/>
    </location>
</feature>
<dbReference type="NCBIfam" id="NF000755">
    <property type="entry name" value="PRK00046.1"/>
    <property type="match status" value="1"/>
</dbReference>
<dbReference type="EMBL" id="FNZR01000013">
    <property type="protein sequence ID" value="SEL90377.1"/>
    <property type="molecule type" value="Genomic_DNA"/>
</dbReference>
<evidence type="ECO:0000256" key="6">
    <source>
        <dbReference type="ARBA" id="ARBA00015188"/>
    </source>
</evidence>
<dbReference type="Proteomes" id="UP000198916">
    <property type="component" value="Unassembled WGS sequence"/>
</dbReference>
<reference evidence="22" key="1">
    <citation type="submission" date="2016-10" db="EMBL/GenBank/DDBJ databases">
        <authorList>
            <person name="Varghese N."/>
            <person name="Submissions S."/>
        </authorList>
    </citation>
    <scope>NUCLEOTIDE SEQUENCE [LARGE SCALE GENOMIC DNA]</scope>
    <source>
        <strain evidence="22">Jip14</strain>
    </source>
</reference>
<dbReference type="Gene3D" id="3.30.43.10">
    <property type="entry name" value="Uridine Diphospho-n-acetylenolpyruvylglucosamine Reductase, domain 2"/>
    <property type="match status" value="1"/>
</dbReference>
<evidence type="ECO:0000256" key="2">
    <source>
        <dbReference type="ARBA" id="ARBA00003921"/>
    </source>
</evidence>
<comment type="cofactor">
    <cofactor evidence="1 19">
        <name>FAD</name>
        <dbReference type="ChEBI" id="CHEBI:57692"/>
    </cofactor>
</comment>
<dbReference type="InterPro" id="IPR016169">
    <property type="entry name" value="FAD-bd_PCMH_sub2"/>
</dbReference>
<keyword evidence="12 19" id="KW-0133">Cell shape</keyword>
<keyword evidence="10 19" id="KW-0274">FAD</keyword>
<dbReference type="InterPro" id="IPR036318">
    <property type="entry name" value="FAD-bd_PCMH-like_sf"/>
</dbReference>
<keyword evidence="22" id="KW-1185">Reference proteome</keyword>
<comment type="catalytic activity">
    <reaction evidence="18 19">
        <text>UDP-N-acetyl-alpha-D-muramate + NADP(+) = UDP-N-acetyl-3-O-(1-carboxyvinyl)-alpha-D-glucosamine + NADPH + H(+)</text>
        <dbReference type="Rhea" id="RHEA:12248"/>
        <dbReference type="ChEBI" id="CHEBI:15378"/>
        <dbReference type="ChEBI" id="CHEBI:57783"/>
        <dbReference type="ChEBI" id="CHEBI:58349"/>
        <dbReference type="ChEBI" id="CHEBI:68483"/>
        <dbReference type="ChEBI" id="CHEBI:70757"/>
        <dbReference type="EC" id="1.3.1.98"/>
    </reaction>
</comment>
<comment type="function">
    <text evidence="2 19">Cell wall formation.</text>
</comment>
<dbReference type="STRING" id="332977.SAMN05421740_11317"/>
<dbReference type="PROSITE" id="PS51387">
    <property type="entry name" value="FAD_PCMH"/>
    <property type="match status" value="1"/>
</dbReference>
<keyword evidence="11 19" id="KW-0521">NADP</keyword>
<comment type="similarity">
    <text evidence="19">Belongs to the MurB family.</text>
</comment>
<dbReference type="GO" id="GO:0009252">
    <property type="term" value="P:peptidoglycan biosynthetic process"/>
    <property type="evidence" value="ECO:0007669"/>
    <property type="project" value="UniProtKB-UniRule"/>
</dbReference>
<keyword evidence="16 19" id="KW-0961">Cell wall biogenesis/degradation</keyword>
<dbReference type="HAMAP" id="MF_00037">
    <property type="entry name" value="MurB"/>
    <property type="match status" value="1"/>
</dbReference>
<evidence type="ECO:0000256" key="3">
    <source>
        <dbReference type="ARBA" id="ARBA00004496"/>
    </source>
</evidence>
<keyword evidence="13 19" id="KW-0573">Peptidoglycan synthesis</keyword>
<keyword evidence="14 19" id="KW-0560">Oxidoreductase</keyword>
<feature type="active site" description="Proton donor" evidence="19">
    <location>
        <position position="238"/>
    </location>
</feature>
<dbReference type="InterPro" id="IPR006094">
    <property type="entry name" value="Oxid_FAD_bind_N"/>
</dbReference>
<evidence type="ECO:0000256" key="8">
    <source>
        <dbReference type="ARBA" id="ARBA00022618"/>
    </source>
</evidence>
<evidence type="ECO:0000256" key="12">
    <source>
        <dbReference type="ARBA" id="ARBA00022960"/>
    </source>
</evidence>
<evidence type="ECO:0000256" key="13">
    <source>
        <dbReference type="ARBA" id="ARBA00022984"/>
    </source>
</evidence>
<evidence type="ECO:0000256" key="15">
    <source>
        <dbReference type="ARBA" id="ARBA00023306"/>
    </source>
</evidence>
<evidence type="ECO:0000313" key="21">
    <source>
        <dbReference type="EMBL" id="SEL90377.1"/>
    </source>
</evidence>
<dbReference type="InterPro" id="IPR003170">
    <property type="entry name" value="MurB"/>
</dbReference>
<feature type="active site" evidence="19">
    <location>
        <position position="164"/>
    </location>
</feature>
<name>A0A1H7U2A1_9SPHI</name>
<dbReference type="InterPro" id="IPR036635">
    <property type="entry name" value="MurB_C_sf"/>
</dbReference>
<keyword evidence="8 19" id="KW-0132">Cell division</keyword>
<dbReference type="Pfam" id="PF02873">
    <property type="entry name" value="MurB_C"/>
    <property type="match status" value="1"/>
</dbReference>
<dbReference type="GO" id="GO:0008762">
    <property type="term" value="F:UDP-N-acetylmuramate dehydrogenase activity"/>
    <property type="evidence" value="ECO:0007669"/>
    <property type="project" value="UniProtKB-UniRule"/>
</dbReference>
<comment type="pathway">
    <text evidence="4 19">Cell wall biogenesis; peptidoglycan biosynthesis.</text>
</comment>
<evidence type="ECO:0000256" key="19">
    <source>
        <dbReference type="HAMAP-Rule" id="MF_00037"/>
    </source>
</evidence>
<keyword evidence="15 19" id="KW-0131">Cell cycle</keyword>
<proteinExistence type="inferred from homology"/>
<dbReference type="GO" id="GO:0008360">
    <property type="term" value="P:regulation of cell shape"/>
    <property type="evidence" value="ECO:0007669"/>
    <property type="project" value="UniProtKB-KW"/>
</dbReference>
<evidence type="ECO:0000313" key="22">
    <source>
        <dbReference type="Proteomes" id="UP000198916"/>
    </source>
</evidence>
<dbReference type="AlphaFoldDB" id="A0A1H7U2A1"/>
<evidence type="ECO:0000256" key="17">
    <source>
        <dbReference type="ARBA" id="ARBA00031026"/>
    </source>
</evidence>
<dbReference type="EC" id="1.3.1.98" evidence="5 19"/>
<dbReference type="GO" id="GO:0071949">
    <property type="term" value="F:FAD binding"/>
    <property type="evidence" value="ECO:0007669"/>
    <property type="project" value="InterPro"/>
</dbReference>
<dbReference type="PANTHER" id="PTHR21071:SF4">
    <property type="entry name" value="UDP-N-ACETYLENOLPYRUVOYLGLUCOSAMINE REDUCTASE"/>
    <property type="match status" value="1"/>
</dbReference>
<evidence type="ECO:0000256" key="1">
    <source>
        <dbReference type="ARBA" id="ARBA00001974"/>
    </source>
</evidence>
<evidence type="ECO:0000256" key="4">
    <source>
        <dbReference type="ARBA" id="ARBA00004752"/>
    </source>
</evidence>
<evidence type="ECO:0000256" key="10">
    <source>
        <dbReference type="ARBA" id="ARBA00022827"/>
    </source>
</evidence>
<evidence type="ECO:0000256" key="11">
    <source>
        <dbReference type="ARBA" id="ARBA00022857"/>
    </source>
</evidence>
<protein>
    <recommendedName>
        <fullName evidence="6 19">UDP-N-acetylenolpyruvoylglucosamine reductase</fullName>
        <ecNumber evidence="5 19">1.3.1.98</ecNumber>
    </recommendedName>
    <alternativeName>
        <fullName evidence="17 19">UDP-N-acetylmuramate dehydrogenase</fullName>
    </alternativeName>
</protein>
<accession>A0A1H7U2A1</accession>
<evidence type="ECO:0000256" key="7">
    <source>
        <dbReference type="ARBA" id="ARBA00022490"/>
    </source>
</evidence>
<dbReference type="UniPathway" id="UPA00219"/>
<dbReference type="InterPro" id="IPR016167">
    <property type="entry name" value="FAD-bd_PCMH_sub1"/>
</dbReference>
<evidence type="ECO:0000256" key="5">
    <source>
        <dbReference type="ARBA" id="ARBA00012518"/>
    </source>
</evidence>
<keyword evidence="9 19" id="KW-0285">Flavoprotein</keyword>
<dbReference type="SUPFAM" id="SSF56176">
    <property type="entry name" value="FAD-binding/transporter-associated domain-like"/>
    <property type="match status" value="1"/>
</dbReference>
<dbReference type="GO" id="GO:0005829">
    <property type="term" value="C:cytosol"/>
    <property type="evidence" value="ECO:0007669"/>
    <property type="project" value="TreeGrafter"/>
</dbReference>
<dbReference type="Gene3D" id="3.90.78.10">
    <property type="entry name" value="UDP-N-acetylenolpyruvoylglucosamine reductase, C-terminal domain"/>
    <property type="match status" value="1"/>
</dbReference>
<dbReference type="SUPFAM" id="SSF56194">
    <property type="entry name" value="Uridine diphospho-N-Acetylenolpyruvylglucosamine reductase, MurB, C-terminal domain"/>
    <property type="match status" value="1"/>
</dbReference>
<feature type="active site" evidence="19">
    <location>
        <position position="336"/>
    </location>
</feature>
<evidence type="ECO:0000259" key="20">
    <source>
        <dbReference type="PROSITE" id="PS51387"/>
    </source>
</evidence>
<keyword evidence="7 19" id="KW-0963">Cytoplasm</keyword>
<dbReference type="PANTHER" id="PTHR21071">
    <property type="entry name" value="UDP-N-ACETYLENOLPYRUVOYLGLUCOSAMINE REDUCTASE"/>
    <property type="match status" value="1"/>
</dbReference>
<dbReference type="NCBIfam" id="TIGR00179">
    <property type="entry name" value="murB"/>
    <property type="match status" value="1"/>
</dbReference>
<gene>
    <name evidence="19" type="primary">murB</name>
    <name evidence="21" type="ORF">SAMN05421740_11317</name>
</gene>